<dbReference type="PANTHER" id="PTHR14239:SF0">
    <property type="entry name" value="F420-DEPENDENT NADP REDUCTASE"/>
    <property type="match status" value="1"/>
</dbReference>
<protein>
    <recommendedName>
        <fullName evidence="7">Ferric oxidoreductase domain-containing protein</fullName>
    </recommendedName>
</protein>
<comment type="similarity">
    <text evidence="2">Belongs to the STEAP family.</text>
</comment>
<keyword evidence="4 6" id="KW-1133">Transmembrane helix</keyword>
<dbReference type="GO" id="GO:0052851">
    <property type="term" value="F:ferric-chelate reductase (NADPH) activity"/>
    <property type="evidence" value="ECO:0007669"/>
    <property type="project" value="TreeGrafter"/>
</dbReference>
<keyword evidence="5 6" id="KW-0472">Membrane</keyword>
<feature type="domain" description="Ferric oxidoreductase" evidence="7">
    <location>
        <begin position="202"/>
        <end position="333"/>
    </location>
</feature>
<organism evidence="8 9">
    <name type="scientific">Sphaeroforma arctica JP610</name>
    <dbReference type="NCBI Taxonomy" id="667725"/>
    <lineage>
        <taxon>Eukaryota</taxon>
        <taxon>Ichthyosporea</taxon>
        <taxon>Ichthyophonida</taxon>
        <taxon>Sphaeroforma</taxon>
    </lineage>
</organism>
<dbReference type="RefSeq" id="XP_014148740.1">
    <property type="nucleotide sequence ID" value="XM_014293265.1"/>
</dbReference>
<reference evidence="8 9" key="1">
    <citation type="submission" date="2011-02" db="EMBL/GenBank/DDBJ databases">
        <title>The Genome Sequence of Sphaeroforma arctica JP610.</title>
        <authorList>
            <consortium name="The Broad Institute Genome Sequencing Platform"/>
            <person name="Russ C."/>
            <person name="Cuomo C."/>
            <person name="Young S.K."/>
            <person name="Zeng Q."/>
            <person name="Gargeya S."/>
            <person name="Alvarado L."/>
            <person name="Berlin A."/>
            <person name="Chapman S.B."/>
            <person name="Chen Z."/>
            <person name="Freedman E."/>
            <person name="Gellesch M."/>
            <person name="Goldberg J."/>
            <person name="Griggs A."/>
            <person name="Gujja S."/>
            <person name="Heilman E."/>
            <person name="Heiman D."/>
            <person name="Howarth C."/>
            <person name="Mehta T."/>
            <person name="Neiman D."/>
            <person name="Pearson M."/>
            <person name="Roberts A."/>
            <person name="Saif S."/>
            <person name="Shea T."/>
            <person name="Shenoy N."/>
            <person name="Sisk P."/>
            <person name="Stolte C."/>
            <person name="Sykes S."/>
            <person name="White J."/>
            <person name="Yandava C."/>
            <person name="Burger G."/>
            <person name="Gray M.W."/>
            <person name="Holland P.W.H."/>
            <person name="King N."/>
            <person name="Lang F.B.F."/>
            <person name="Roger A.J."/>
            <person name="Ruiz-Trillo I."/>
            <person name="Haas B."/>
            <person name="Nusbaum C."/>
            <person name="Birren B."/>
        </authorList>
    </citation>
    <scope>NUCLEOTIDE SEQUENCE [LARGE SCALE GENOMIC DNA]</scope>
    <source>
        <strain evidence="8 9">JP610</strain>
    </source>
</reference>
<proteinExistence type="inferred from homology"/>
<dbReference type="Proteomes" id="UP000054560">
    <property type="component" value="Unassembled WGS sequence"/>
</dbReference>
<evidence type="ECO:0000256" key="5">
    <source>
        <dbReference type="ARBA" id="ARBA00023136"/>
    </source>
</evidence>
<dbReference type="InterPro" id="IPR013130">
    <property type="entry name" value="Fe3_Rdtase_TM_dom"/>
</dbReference>
<comment type="subcellular location">
    <subcellularLocation>
        <location evidence="1">Membrane</location>
        <topology evidence="1">Multi-pass membrane protein</topology>
    </subcellularLocation>
</comment>
<dbReference type="Gene3D" id="3.40.50.720">
    <property type="entry name" value="NAD(P)-binding Rossmann-like Domain"/>
    <property type="match status" value="1"/>
</dbReference>
<feature type="transmembrane region" description="Helical" evidence="6">
    <location>
        <begin position="294"/>
        <end position="314"/>
    </location>
</feature>
<dbReference type="GO" id="GO:0008823">
    <property type="term" value="F:cupric reductase (NADH) activity"/>
    <property type="evidence" value="ECO:0007669"/>
    <property type="project" value="TreeGrafter"/>
</dbReference>
<dbReference type="STRING" id="667725.A0A0L0FFL1"/>
<sequence length="379" mass="41167">MENGNVQSCVVNLSLAIATADVLVLSIPYKAQASFIAGNAQSLRKRGNEKLASSGRALVLVDTSNGSEKYQETSITERLQYGLVTNDINTDGETAIVSVVKAFNTLSAYAIGQGASLKRCSDTTPVCSDSKYTKDAAISIGNTVGLRPFNIGALVCAIVTSALFCFFAVYCFIWYMVLDLPAFGYPAYDRSQPTIVVNKTLGNTALVLLAATYLPGKLAIFLQLYKRSARILFPSWLSSWLQIRKQLGLTAAFLVVLHIIFTAFILTGAYGFLVPFGNANVEQPDRTMNLLNELVLMLGIAVFVALVPVLLSSLPSISASMTWREWGCIQRTVGHTVFCYYRGFARGATSCLPTHAHILRTLLPPRLHKPPVATMLCPC</sequence>
<dbReference type="PANTHER" id="PTHR14239">
    <property type="entry name" value="DUDULIN-RELATED"/>
    <property type="match status" value="1"/>
</dbReference>
<dbReference type="InterPro" id="IPR051267">
    <property type="entry name" value="STEAP_metalloreductase"/>
</dbReference>
<accession>A0A0L0FFL1</accession>
<evidence type="ECO:0000313" key="8">
    <source>
        <dbReference type="EMBL" id="KNC74838.1"/>
    </source>
</evidence>
<dbReference type="GO" id="GO:0005886">
    <property type="term" value="C:plasma membrane"/>
    <property type="evidence" value="ECO:0007669"/>
    <property type="project" value="TreeGrafter"/>
</dbReference>
<dbReference type="Pfam" id="PF01794">
    <property type="entry name" value="Ferric_reduct"/>
    <property type="match status" value="1"/>
</dbReference>
<evidence type="ECO:0000256" key="1">
    <source>
        <dbReference type="ARBA" id="ARBA00004141"/>
    </source>
</evidence>
<dbReference type="AlphaFoldDB" id="A0A0L0FFL1"/>
<feature type="transmembrane region" description="Helical" evidence="6">
    <location>
        <begin position="205"/>
        <end position="225"/>
    </location>
</feature>
<dbReference type="EMBL" id="KQ244043">
    <property type="protein sequence ID" value="KNC74838.1"/>
    <property type="molecule type" value="Genomic_DNA"/>
</dbReference>
<dbReference type="OrthoDB" id="550646at2759"/>
<keyword evidence="9" id="KW-1185">Reference proteome</keyword>
<dbReference type="eggNOG" id="ENOG502R746">
    <property type="taxonomic scope" value="Eukaryota"/>
</dbReference>
<evidence type="ECO:0000259" key="7">
    <source>
        <dbReference type="Pfam" id="PF01794"/>
    </source>
</evidence>
<dbReference type="GO" id="GO:0015677">
    <property type="term" value="P:copper ion import"/>
    <property type="evidence" value="ECO:0007669"/>
    <property type="project" value="TreeGrafter"/>
</dbReference>
<evidence type="ECO:0000313" key="9">
    <source>
        <dbReference type="Proteomes" id="UP000054560"/>
    </source>
</evidence>
<feature type="transmembrane region" description="Helical" evidence="6">
    <location>
        <begin position="246"/>
        <end position="274"/>
    </location>
</feature>
<evidence type="ECO:0000256" key="2">
    <source>
        <dbReference type="ARBA" id="ARBA00007729"/>
    </source>
</evidence>
<keyword evidence="3 6" id="KW-0812">Transmembrane</keyword>
<evidence type="ECO:0000256" key="6">
    <source>
        <dbReference type="SAM" id="Phobius"/>
    </source>
</evidence>
<gene>
    <name evidence="8" type="ORF">SARC_12622</name>
</gene>
<evidence type="ECO:0000256" key="4">
    <source>
        <dbReference type="ARBA" id="ARBA00022989"/>
    </source>
</evidence>
<feature type="transmembrane region" description="Helical" evidence="6">
    <location>
        <begin position="151"/>
        <end position="177"/>
    </location>
</feature>
<dbReference type="GeneID" id="25913126"/>
<evidence type="ECO:0000256" key="3">
    <source>
        <dbReference type="ARBA" id="ARBA00022692"/>
    </source>
</evidence>
<name>A0A0L0FFL1_9EUKA</name>